<dbReference type="RefSeq" id="XP_024880438.1">
    <property type="nucleotide sequence ID" value="XM_025024670.1"/>
</dbReference>
<evidence type="ECO:0000256" key="4">
    <source>
        <dbReference type="SAM" id="MobiDB-lite"/>
    </source>
</evidence>
<gene>
    <name evidence="7" type="primary">LOC112460138</name>
</gene>
<organism evidence="6 7">
    <name type="scientific">Temnothorax curvispinosus</name>
    <dbReference type="NCBI Taxonomy" id="300111"/>
    <lineage>
        <taxon>Eukaryota</taxon>
        <taxon>Metazoa</taxon>
        <taxon>Ecdysozoa</taxon>
        <taxon>Arthropoda</taxon>
        <taxon>Hexapoda</taxon>
        <taxon>Insecta</taxon>
        <taxon>Pterygota</taxon>
        <taxon>Neoptera</taxon>
        <taxon>Endopterygota</taxon>
        <taxon>Hymenoptera</taxon>
        <taxon>Apocrita</taxon>
        <taxon>Aculeata</taxon>
        <taxon>Formicoidea</taxon>
        <taxon>Formicidae</taxon>
        <taxon>Myrmicinae</taxon>
        <taxon>Temnothorax</taxon>
    </lineage>
</organism>
<dbReference type="Pfam" id="PF03221">
    <property type="entry name" value="HTH_Tnp_Tc5"/>
    <property type="match status" value="1"/>
</dbReference>
<evidence type="ECO:0000313" key="6">
    <source>
        <dbReference type="Proteomes" id="UP000504618"/>
    </source>
</evidence>
<dbReference type="PANTHER" id="PTHR19303">
    <property type="entry name" value="TRANSPOSON"/>
    <property type="match status" value="1"/>
</dbReference>
<dbReference type="GO" id="GO:0005634">
    <property type="term" value="C:nucleus"/>
    <property type="evidence" value="ECO:0007669"/>
    <property type="project" value="UniProtKB-SubCell"/>
</dbReference>
<dbReference type="InterPro" id="IPR004875">
    <property type="entry name" value="DDE_SF_endonuclease_dom"/>
</dbReference>
<proteinExistence type="predicted"/>
<dbReference type="PROSITE" id="PS51253">
    <property type="entry name" value="HTH_CENPB"/>
    <property type="match status" value="1"/>
</dbReference>
<dbReference type="GeneID" id="112460138"/>
<dbReference type="PANTHER" id="PTHR19303:SF74">
    <property type="entry name" value="POGO TRANSPOSABLE ELEMENT WITH KRAB DOMAIN"/>
    <property type="match status" value="1"/>
</dbReference>
<feature type="compositionally biased region" description="Basic and acidic residues" evidence="4">
    <location>
        <begin position="1"/>
        <end position="10"/>
    </location>
</feature>
<evidence type="ECO:0000259" key="5">
    <source>
        <dbReference type="PROSITE" id="PS51253"/>
    </source>
</evidence>
<dbReference type="GO" id="GO:0003677">
    <property type="term" value="F:DNA binding"/>
    <property type="evidence" value="ECO:0007669"/>
    <property type="project" value="UniProtKB-KW"/>
</dbReference>
<dbReference type="SMART" id="SM00674">
    <property type="entry name" value="CENPB"/>
    <property type="match status" value="1"/>
</dbReference>
<dbReference type="InterPro" id="IPR006600">
    <property type="entry name" value="HTH_CenpB_DNA-bd_dom"/>
</dbReference>
<feature type="region of interest" description="Disordered" evidence="4">
    <location>
        <begin position="1"/>
        <end position="24"/>
    </location>
</feature>
<feature type="domain" description="HTH CENPB-type" evidence="5">
    <location>
        <begin position="76"/>
        <end position="151"/>
    </location>
</feature>
<keyword evidence="3" id="KW-0539">Nucleus</keyword>
<dbReference type="OrthoDB" id="7697906at2759"/>
<evidence type="ECO:0000313" key="7">
    <source>
        <dbReference type="RefSeq" id="XP_024880438.1"/>
    </source>
</evidence>
<dbReference type="Proteomes" id="UP000504618">
    <property type="component" value="Unplaced"/>
</dbReference>
<evidence type="ECO:0000256" key="1">
    <source>
        <dbReference type="ARBA" id="ARBA00004123"/>
    </source>
</evidence>
<dbReference type="SUPFAM" id="SSF46689">
    <property type="entry name" value="Homeodomain-like"/>
    <property type="match status" value="1"/>
</dbReference>
<sequence length="315" mass="36037">MPKRRCDISVKKKQKSTTKENQQQKKKLFLYSPTKVREALVAIQNGTPVSTASKIYQVPRTTLRHKIRGEAPVTTGHVGRESVLGSRVEAILVDWLLETCRMGFPITKNVLLNSVKKFVETEHLETPFTNNTPGRKWFENFMKRHPALSMKKAEYLSKTRAAVTEQYIRNWFSEVQILLKDNLEVLEDPQRVFNMDETAVYLAPKGGLVIAEKGKPTYDVFTSCDKENITTLFTVNAAGEIAPPLTVFKYERLPQACLTKAPPGWGIGKSENGWMTYTAFYEYFANVFNKYLQDENIKKPIIVFLMDTYHICHTA</sequence>
<dbReference type="Pfam" id="PF03184">
    <property type="entry name" value="DDE_1"/>
    <property type="match status" value="1"/>
</dbReference>
<reference evidence="7" key="1">
    <citation type="submission" date="2025-08" db="UniProtKB">
        <authorList>
            <consortium name="RefSeq"/>
        </authorList>
    </citation>
    <scope>IDENTIFICATION</scope>
    <source>
        <tissue evidence="7">Whole body</tissue>
    </source>
</reference>
<dbReference type="InterPro" id="IPR050863">
    <property type="entry name" value="CenT-Element_Derived"/>
</dbReference>
<comment type="subcellular location">
    <subcellularLocation>
        <location evidence="1">Nucleus</location>
    </subcellularLocation>
</comment>
<dbReference type="InterPro" id="IPR009057">
    <property type="entry name" value="Homeodomain-like_sf"/>
</dbReference>
<name>A0A6J1QF77_9HYME</name>
<keyword evidence="2" id="KW-0238">DNA-binding</keyword>
<dbReference type="Gene3D" id="1.10.10.60">
    <property type="entry name" value="Homeodomain-like"/>
    <property type="match status" value="2"/>
</dbReference>
<accession>A0A6J1QF77</accession>
<dbReference type="InterPro" id="IPR007889">
    <property type="entry name" value="HTH_Psq"/>
</dbReference>
<dbReference type="AlphaFoldDB" id="A0A6J1QF77"/>
<dbReference type="Pfam" id="PF05225">
    <property type="entry name" value="HTH_psq"/>
    <property type="match status" value="1"/>
</dbReference>
<evidence type="ECO:0000256" key="2">
    <source>
        <dbReference type="ARBA" id="ARBA00023125"/>
    </source>
</evidence>
<keyword evidence="6" id="KW-1185">Reference proteome</keyword>
<evidence type="ECO:0000256" key="3">
    <source>
        <dbReference type="ARBA" id="ARBA00023242"/>
    </source>
</evidence>
<protein>
    <submittedName>
        <fullName evidence="7">Tigger transposable element-derived protein 1-like</fullName>
    </submittedName>
</protein>